<dbReference type="GO" id="GO:0016747">
    <property type="term" value="F:acyltransferase activity, transferring groups other than amino-acyl groups"/>
    <property type="evidence" value="ECO:0007669"/>
    <property type="project" value="InterPro"/>
</dbReference>
<proteinExistence type="predicted"/>
<keyword evidence="2 4" id="KW-0012">Acyltransferase</keyword>
<accession>A0A1G8K7C3</accession>
<sequence length="166" mass="18326">MTITIVKGDQEDAYNIAQVHIQAWQETYAHLIPRETLARLDVETRAARWAEIIGRGTTGVWVAKTGTGTGVGWAAASRKIDREAPRPLELEGLYVLAAHHGTGVGQQLLDAALKDEPAFLWMASDNPRADAFYRRNGFLPDGASKMHDLLGTQVPIVRLTREPFSH</sequence>
<dbReference type="Gene3D" id="3.40.630.30">
    <property type="match status" value="1"/>
</dbReference>
<feature type="domain" description="N-acetyltransferase" evidence="3">
    <location>
        <begin position="3"/>
        <end position="160"/>
    </location>
</feature>
<reference evidence="4 5" key="1">
    <citation type="submission" date="2016-10" db="EMBL/GenBank/DDBJ databases">
        <authorList>
            <person name="de Groot N.N."/>
        </authorList>
    </citation>
    <scope>NUCLEOTIDE SEQUENCE [LARGE SCALE GENOMIC DNA]</scope>
    <source>
        <strain evidence="4 5">NP_1H</strain>
    </source>
</reference>
<evidence type="ECO:0000256" key="2">
    <source>
        <dbReference type="ARBA" id="ARBA00023315"/>
    </source>
</evidence>
<dbReference type="SUPFAM" id="SSF55729">
    <property type="entry name" value="Acyl-CoA N-acyltransferases (Nat)"/>
    <property type="match status" value="1"/>
</dbReference>
<evidence type="ECO:0000256" key="1">
    <source>
        <dbReference type="ARBA" id="ARBA00022679"/>
    </source>
</evidence>
<keyword evidence="5" id="KW-1185">Reference proteome</keyword>
<protein>
    <submittedName>
        <fullName evidence="4">L-amino acid N-acyltransferase YncA</fullName>
    </submittedName>
</protein>
<dbReference type="RefSeq" id="WP_090586950.1">
    <property type="nucleotide sequence ID" value="NZ_FNDT01000010.1"/>
</dbReference>
<name>A0A1G8K7C3_9MICC</name>
<dbReference type="PROSITE" id="PS51186">
    <property type="entry name" value="GNAT"/>
    <property type="match status" value="1"/>
</dbReference>
<dbReference type="PANTHER" id="PTHR43877">
    <property type="entry name" value="AMINOALKYLPHOSPHONATE N-ACETYLTRANSFERASE-RELATED-RELATED"/>
    <property type="match status" value="1"/>
</dbReference>
<dbReference type="InterPro" id="IPR016181">
    <property type="entry name" value="Acyl_CoA_acyltransferase"/>
</dbReference>
<dbReference type="EMBL" id="FNDT01000010">
    <property type="protein sequence ID" value="SDI39259.1"/>
    <property type="molecule type" value="Genomic_DNA"/>
</dbReference>
<dbReference type="OrthoDB" id="5243635at2"/>
<dbReference type="InterPro" id="IPR050832">
    <property type="entry name" value="Bact_Acetyltransf"/>
</dbReference>
<dbReference type="Pfam" id="PF13508">
    <property type="entry name" value="Acetyltransf_7"/>
    <property type="match status" value="1"/>
</dbReference>
<dbReference type="STRING" id="335973.SAMN04488693_11098"/>
<dbReference type="Proteomes" id="UP000199258">
    <property type="component" value="Unassembled WGS sequence"/>
</dbReference>
<gene>
    <name evidence="4" type="ORF">SAMN04488693_11098</name>
</gene>
<evidence type="ECO:0000313" key="5">
    <source>
        <dbReference type="Proteomes" id="UP000199258"/>
    </source>
</evidence>
<dbReference type="InterPro" id="IPR000182">
    <property type="entry name" value="GNAT_dom"/>
</dbReference>
<organism evidence="4 5">
    <name type="scientific">Arthrobacter subterraneus</name>
    <dbReference type="NCBI Taxonomy" id="335973"/>
    <lineage>
        <taxon>Bacteria</taxon>
        <taxon>Bacillati</taxon>
        <taxon>Actinomycetota</taxon>
        <taxon>Actinomycetes</taxon>
        <taxon>Micrococcales</taxon>
        <taxon>Micrococcaceae</taxon>
        <taxon>Arthrobacter</taxon>
    </lineage>
</organism>
<dbReference type="CDD" id="cd04301">
    <property type="entry name" value="NAT_SF"/>
    <property type="match status" value="1"/>
</dbReference>
<evidence type="ECO:0000259" key="3">
    <source>
        <dbReference type="PROSITE" id="PS51186"/>
    </source>
</evidence>
<evidence type="ECO:0000313" key="4">
    <source>
        <dbReference type="EMBL" id="SDI39259.1"/>
    </source>
</evidence>
<keyword evidence="1 4" id="KW-0808">Transferase</keyword>
<dbReference type="AlphaFoldDB" id="A0A1G8K7C3"/>